<dbReference type="OrthoDB" id="3040861at2759"/>
<feature type="region of interest" description="Disordered" evidence="1">
    <location>
        <begin position="252"/>
        <end position="271"/>
    </location>
</feature>
<evidence type="ECO:0000259" key="2">
    <source>
        <dbReference type="Pfam" id="PF20231"/>
    </source>
</evidence>
<dbReference type="AlphaFoldDB" id="A0A4Q2D9R8"/>
<dbReference type="Proteomes" id="UP000290288">
    <property type="component" value="Unassembled WGS sequence"/>
</dbReference>
<dbReference type="EMBL" id="SDEE01000581">
    <property type="protein sequence ID" value="RXW15214.1"/>
    <property type="molecule type" value="Genomic_DNA"/>
</dbReference>
<name>A0A4Q2D9R8_9AGAR</name>
<evidence type="ECO:0000313" key="4">
    <source>
        <dbReference type="Proteomes" id="UP000290288"/>
    </source>
</evidence>
<sequence length="500" mass="56041">MEVLRDTIGKEMDTLCDLHRLVGLKDIDPSYIEDRTPTDLANGAPLTMQLLISAAQTKRQKEENVKKEPEQVCDIIVKQLLYQRSNRCIGFAAEFGLYLWATGSARAAIEAIHRCGLSVAYQSVLNNLEMLAGHCLDLAKEVCKGPHAFCYDNINLSTSIHVEQRGVASTPGKVTSGTLGILYKLPGATPKVMELQPVLDKMQDPSFRGLNFSEDLTLNDEQMESVMHQFRIHIINVLLEFSNNFDKATYSNSPDLKHKPRRAHPPDYKTEFFPLPVSTREEASTKGNLEYHDEVYLQMLGRLADEISQCVILSINDQLTNARIRSGQVLRQDDLNDYHRRLVFQLGMGLFHAALNLAWALLQIHRGTLNQVGSLTYWFTILEKARLGGAKPDYHTLYSTLVQILQGVILSAWKEICSKDGKTLDSYAESKPTPEDLHAKATTILEEYLTPLPQAFPPISHKVILAGDGDLPLVLFGGVDCDQFGSTCYRLKYRPVPTQP</sequence>
<reference evidence="3 4" key="1">
    <citation type="submission" date="2019-01" db="EMBL/GenBank/DDBJ databases">
        <title>Draft genome sequence of Psathyrella aberdarensis IHI B618.</title>
        <authorList>
            <person name="Buettner E."/>
            <person name="Kellner H."/>
        </authorList>
    </citation>
    <scope>NUCLEOTIDE SEQUENCE [LARGE SCALE GENOMIC DNA]</scope>
    <source>
        <strain evidence="3 4">IHI B618</strain>
    </source>
</reference>
<dbReference type="InterPro" id="IPR046496">
    <property type="entry name" value="DUF6589"/>
</dbReference>
<accession>A0A4Q2D9R8</accession>
<keyword evidence="4" id="KW-1185">Reference proteome</keyword>
<evidence type="ECO:0000313" key="3">
    <source>
        <dbReference type="EMBL" id="RXW15214.1"/>
    </source>
</evidence>
<gene>
    <name evidence="3" type="ORF">EST38_g10639</name>
</gene>
<dbReference type="STRING" id="2316362.A0A4Q2D9R8"/>
<organism evidence="3 4">
    <name type="scientific">Candolleomyces aberdarensis</name>
    <dbReference type="NCBI Taxonomy" id="2316362"/>
    <lineage>
        <taxon>Eukaryota</taxon>
        <taxon>Fungi</taxon>
        <taxon>Dikarya</taxon>
        <taxon>Basidiomycota</taxon>
        <taxon>Agaricomycotina</taxon>
        <taxon>Agaricomycetes</taxon>
        <taxon>Agaricomycetidae</taxon>
        <taxon>Agaricales</taxon>
        <taxon>Agaricineae</taxon>
        <taxon>Psathyrellaceae</taxon>
        <taxon>Candolleomyces</taxon>
    </lineage>
</organism>
<protein>
    <recommendedName>
        <fullName evidence="2">DUF6589 domain-containing protein</fullName>
    </recommendedName>
</protein>
<evidence type="ECO:0000256" key="1">
    <source>
        <dbReference type="SAM" id="MobiDB-lite"/>
    </source>
</evidence>
<comment type="caution">
    <text evidence="3">The sequence shown here is derived from an EMBL/GenBank/DDBJ whole genome shotgun (WGS) entry which is preliminary data.</text>
</comment>
<proteinExistence type="predicted"/>
<dbReference type="Pfam" id="PF20231">
    <property type="entry name" value="DUF6589"/>
    <property type="match status" value="1"/>
</dbReference>
<feature type="domain" description="DUF6589" evidence="2">
    <location>
        <begin position="210"/>
        <end position="451"/>
    </location>
</feature>